<keyword evidence="6" id="KW-1185">Reference proteome</keyword>
<dbReference type="HOGENOM" id="CLU_000837_17_0_1"/>
<protein>
    <submittedName>
        <fullName evidence="4 5">Uncharacterized protein</fullName>
    </submittedName>
</protein>
<proteinExistence type="predicted"/>
<dbReference type="PRINTS" id="PR00364">
    <property type="entry name" value="DISEASERSIST"/>
</dbReference>
<feature type="domain" description="NB-ARC" evidence="2">
    <location>
        <begin position="2"/>
        <end position="120"/>
    </location>
</feature>
<dbReference type="PANTHER" id="PTHR36766:SF70">
    <property type="entry name" value="DISEASE RESISTANCE PROTEIN RGA4"/>
    <property type="match status" value="1"/>
</dbReference>
<feature type="domain" description="Disease resistance protein winged helix" evidence="3">
    <location>
        <begin position="191"/>
        <end position="260"/>
    </location>
</feature>
<organism evidence="4">
    <name type="scientific">Brachypodium distachyon</name>
    <name type="common">Purple false brome</name>
    <name type="synonym">Trachynia distachya</name>
    <dbReference type="NCBI Taxonomy" id="15368"/>
    <lineage>
        <taxon>Eukaryota</taxon>
        <taxon>Viridiplantae</taxon>
        <taxon>Streptophyta</taxon>
        <taxon>Embryophyta</taxon>
        <taxon>Tracheophyta</taxon>
        <taxon>Spermatophyta</taxon>
        <taxon>Magnoliopsida</taxon>
        <taxon>Liliopsida</taxon>
        <taxon>Poales</taxon>
        <taxon>Poaceae</taxon>
        <taxon>BOP clade</taxon>
        <taxon>Pooideae</taxon>
        <taxon>Stipodae</taxon>
        <taxon>Brachypodieae</taxon>
        <taxon>Brachypodium</taxon>
    </lineage>
</organism>
<evidence type="ECO:0000259" key="3">
    <source>
        <dbReference type="Pfam" id="PF23559"/>
    </source>
</evidence>
<dbReference type="GO" id="GO:0043531">
    <property type="term" value="F:ADP binding"/>
    <property type="evidence" value="ECO:0007669"/>
    <property type="project" value="InterPro"/>
</dbReference>
<dbReference type="InterPro" id="IPR002182">
    <property type="entry name" value="NB-ARC"/>
</dbReference>
<evidence type="ECO:0000259" key="2">
    <source>
        <dbReference type="Pfam" id="PF00931"/>
    </source>
</evidence>
<keyword evidence="1" id="KW-0611">Plant defense</keyword>
<dbReference type="PANTHER" id="PTHR36766">
    <property type="entry name" value="PLANT BROAD-SPECTRUM MILDEW RESISTANCE PROTEIN RPW8"/>
    <property type="match status" value="1"/>
</dbReference>
<dbReference type="Gramene" id="KQJ87294">
    <property type="protein sequence ID" value="KQJ87294"/>
    <property type="gene ID" value="BRADI_4g10197v3"/>
</dbReference>
<dbReference type="eggNOG" id="KOG4658">
    <property type="taxonomic scope" value="Eukaryota"/>
</dbReference>
<evidence type="ECO:0000313" key="6">
    <source>
        <dbReference type="Proteomes" id="UP000008810"/>
    </source>
</evidence>
<dbReference type="Pfam" id="PF00931">
    <property type="entry name" value="NB-ARC"/>
    <property type="match status" value="1"/>
</dbReference>
<dbReference type="STRING" id="15368.I1IJE9"/>
<dbReference type="Gene3D" id="3.40.50.300">
    <property type="entry name" value="P-loop containing nucleotide triphosphate hydrolases"/>
    <property type="match status" value="1"/>
</dbReference>
<dbReference type="SUPFAM" id="SSF52058">
    <property type="entry name" value="L domain-like"/>
    <property type="match status" value="1"/>
</dbReference>
<dbReference type="Gene3D" id="3.80.10.10">
    <property type="entry name" value="Ribonuclease Inhibitor"/>
    <property type="match status" value="1"/>
</dbReference>
<name>I1IJE9_BRADI</name>
<evidence type="ECO:0000313" key="4">
    <source>
        <dbReference type="EMBL" id="KQJ87294.1"/>
    </source>
</evidence>
<gene>
    <name evidence="4" type="ORF">BRADI_4g10197v3</name>
</gene>
<reference evidence="4 5" key="1">
    <citation type="journal article" date="2010" name="Nature">
        <title>Genome sequencing and analysis of the model grass Brachypodium distachyon.</title>
        <authorList>
            <consortium name="International Brachypodium Initiative"/>
        </authorList>
    </citation>
    <scope>NUCLEOTIDE SEQUENCE [LARGE SCALE GENOMIC DNA]</scope>
    <source>
        <strain evidence="4 5">Bd21</strain>
    </source>
</reference>
<dbReference type="InterPro" id="IPR001611">
    <property type="entry name" value="Leu-rich_rpt"/>
</dbReference>
<evidence type="ECO:0000256" key="1">
    <source>
        <dbReference type="ARBA" id="ARBA00022821"/>
    </source>
</evidence>
<dbReference type="AlphaFoldDB" id="I1IJE9"/>
<evidence type="ECO:0000313" key="5">
    <source>
        <dbReference type="EnsemblPlants" id="KQJ87294"/>
    </source>
</evidence>
<dbReference type="InterPro" id="IPR027417">
    <property type="entry name" value="P-loop_NTPase"/>
</dbReference>
<reference evidence="5" key="3">
    <citation type="submission" date="2018-08" db="UniProtKB">
        <authorList>
            <consortium name="EnsemblPlants"/>
        </authorList>
    </citation>
    <scope>IDENTIFICATION</scope>
    <source>
        <strain evidence="5">cv. Bd21</strain>
    </source>
</reference>
<dbReference type="InParanoid" id="I1IJE9"/>
<dbReference type="InterPro" id="IPR058922">
    <property type="entry name" value="WHD_DRP"/>
</dbReference>
<reference evidence="4" key="2">
    <citation type="submission" date="2017-06" db="EMBL/GenBank/DDBJ databases">
        <title>WGS assembly of Brachypodium distachyon.</title>
        <authorList>
            <consortium name="The International Brachypodium Initiative"/>
            <person name="Lucas S."/>
            <person name="Harmon-Smith M."/>
            <person name="Lail K."/>
            <person name="Tice H."/>
            <person name="Grimwood J."/>
            <person name="Bruce D."/>
            <person name="Barry K."/>
            <person name="Shu S."/>
            <person name="Lindquist E."/>
            <person name="Wang M."/>
            <person name="Pitluck S."/>
            <person name="Vogel J.P."/>
            <person name="Garvin D.F."/>
            <person name="Mockler T.C."/>
            <person name="Schmutz J."/>
            <person name="Rokhsar D."/>
            <person name="Bevan M.W."/>
        </authorList>
    </citation>
    <scope>NUCLEOTIDE SEQUENCE</scope>
    <source>
        <strain evidence="4">Bd21</strain>
    </source>
</reference>
<dbReference type="Pfam" id="PF13855">
    <property type="entry name" value="LRR_8"/>
    <property type="match status" value="1"/>
</dbReference>
<dbReference type="Proteomes" id="UP000008810">
    <property type="component" value="Chromosome 4"/>
</dbReference>
<dbReference type="SUPFAM" id="SSF52540">
    <property type="entry name" value="P-loop containing nucleoside triphosphate hydrolases"/>
    <property type="match status" value="1"/>
</dbReference>
<dbReference type="InterPro" id="IPR042197">
    <property type="entry name" value="Apaf_helical"/>
</dbReference>
<dbReference type="InterPro" id="IPR032675">
    <property type="entry name" value="LRR_dom_sf"/>
</dbReference>
<accession>I1IJE9</accession>
<sequence length="458" mass="51903">MKGNFKKHAWICVSQKYNEANILKEILRNFGVHEEQGETIPELQSKIAETIEGNSFFLVLDDVWQSNVWTNLLRTSLHAATAGVILATTRDDTVAMKIGAQHTHRVDLMSVEVGWELLWKSMGIDQGEEVQNLRNTGIEIIHKCGYLPLAIKVLASVLASKDQTENEWKKILSKSFAISQSKLPDEIERSLYPEDSTIVRDDIVRLWVAEGFVEEQPGQLREETAEQYYYELIHRNLLQPDGSTFDHTKCKMHDHLRQLACYLSREECFVGDTELIGGQRMSKLQRLSVVTNKDMFVIPIVDRGNHKMRTLRIPYGVSQGVDHSIFKKLLHLRVLELAGSSIQTIPDCIANLNLLRLLDLNDTELAKVQREPNPRSTEAVAFPNLESLVMRDMPKWEEWSFVEEGDAVAAAMEGEEDGSAEIRKGEALSPRLQVLPCLKELALVGCPKLRALPRQLGQ</sequence>
<dbReference type="EMBL" id="CM000883">
    <property type="protein sequence ID" value="KQJ87294.1"/>
    <property type="molecule type" value="Genomic_DNA"/>
</dbReference>
<dbReference type="OrthoDB" id="1050628at2759"/>
<dbReference type="GO" id="GO:0098542">
    <property type="term" value="P:defense response to other organism"/>
    <property type="evidence" value="ECO:0000318"/>
    <property type="project" value="GO_Central"/>
</dbReference>
<dbReference type="EnsemblPlants" id="KQJ87294">
    <property type="protein sequence ID" value="KQJ87294"/>
    <property type="gene ID" value="BRADI_4g10197v3"/>
</dbReference>
<dbReference type="Pfam" id="PF23559">
    <property type="entry name" value="WHD_DRP"/>
    <property type="match status" value="1"/>
</dbReference>
<dbReference type="OMA" id="KYNEANI"/>
<dbReference type="Gene3D" id="1.10.8.430">
    <property type="entry name" value="Helical domain of apoptotic protease-activating factors"/>
    <property type="match status" value="1"/>
</dbReference>